<protein>
    <recommendedName>
        <fullName evidence="1">DUF7678 domain-containing protein</fullName>
    </recommendedName>
</protein>
<dbReference type="Proteomes" id="UP000053557">
    <property type="component" value="Unassembled WGS sequence"/>
</dbReference>
<dbReference type="Pfam" id="PF24726">
    <property type="entry name" value="DUF7678"/>
    <property type="match status" value="1"/>
</dbReference>
<proteinExistence type="predicted"/>
<evidence type="ECO:0000313" key="2">
    <source>
        <dbReference type="EMBL" id="KUO95798.1"/>
    </source>
</evidence>
<evidence type="ECO:0000313" key="3">
    <source>
        <dbReference type="Proteomes" id="UP000053557"/>
    </source>
</evidence>
<dbReference type="AlphaFoldDB" id="A0A101XQQ3"/>
<dbReference type="EMBL" id="LPVJ01000035">
    <property type="protein sequence ID" value="KUO95798.1"/>
    <property type="molecule type" value="Genomic_DNA"/>
</dbReference>
<organism evidence="2 3">
    <name type="scientific">Ferroacidibacillus organovorans</name>
    <dbReference type="NCBI Taxonomy" id="1765683"/>
    <lineage>
        <taxon>Bacteria</taxon>
        <taxon>Bacillati</taxon>
        <taxon>Bacillota</taxon>
        <taxon>Bacilli</taxon>
        <taxon>Bacillales</taxon>
        <taxon>Alicyclobacillaceae</taxon>
        <taxon>Ferroacidibacillus</taxon>
    </lineage>
</organism>
<comment type="caution">
    <text evidence="2">The sequence shown here is derived from an EMBL/GenBank/DDBJ whole genome shotgun (WGS) entry which is preliminary data.</text>
</comment>
<dbReference type="RefSeq" id="WP_067715924.1">
    <property type="nucleotide sequence ID" value="NZ_LPVJ01000035.1"/>
</dbReference>
<sequence>MQYEFTVKPSHFGGTWYEGNVDGYYVHARVFEEPSKFGINDGRISALMVVPKKGDGLFHALVNYDRSWDGNLPELKYRSVVENVFACFHDRDIDWAYEERKHREHMEF</sequence>
<keyword evidence="3" id="KW-1185">Reference proteome</keyword>
<dbReference type="OrthoDB" id="1669335at2"/>
<feature type="domain" description="DUF7678" evidence="1">
    <location>
        <begin position="15"/>
        <end position="88"/>
    </location>
</feature>
<evidence type="ECO:0000259" key="1">
    <source>
        <dbReference type="Pfam" id="PF24726"/>
    </source>
</evidence>
<name>A0A101XQQ3_9BACL</name>
<reference evidence="2 3" key="1">
    <citation type="submission" date="2015-12" db="EMBL/GenBank/DDBJ databases">
        <title>Draft genome sequence of Acidibacillus ferrooxidans ITV001, isolated from a chalcopyrite acid mine drainage site in Brazil.</title>
        <authorList>
            <person name="Dall'Agnol H."/>
            <person name="Nancucheo I."/>
            <person name="Johnson B."/>
            <person name="Oliveira R."/>
            <person name="Leite L."/>
            <person name="Pylro V."/>
            <person name="Nunes G.L."/>
            <person name="Tzotzos G."/>
            <person name="Fernandes G.R."/>
            <person name="Dutra J."/>
            <person name="Orellana S.C."/>
            <person name="Oliveira G."/>
        </authorList>
    </citation>
    <scope>NUCLEOTIDE SEQUENCE [LARGE SCALE GENOMIC DNA]</scope>
    <source>
        <strain evidence="3">ITV01</strain>
    </source>
</reference>
<dbReference type="InterPro" id="IPR056095">
    <property type="entry name" value="DUF7678"/>
</dbReference>
<gene>
    <name evidence="2" type="ORF">ATW55_14990</name>
</gene>
<accession>A0A101XQQ3</accession>